<dbReference type="Gene3D" id="3.90.550.10">
    <property type="entry name" value="Spore Coat Polysaccharide Biosynthesis Protein SpsA, Chain A"/>
    <property type="match status" value="1"/>
</dbReference>
<dbReference type="EMBL" id="JADEXG010000074">
    <property type="protein sequence ID" value="MBE9079945.1"/>
    <property type="molecule type" value="Genomic_DNA"/>
</dbReference>
<protein>
    <submittedName>
        <fullName evidence="1">Uncharacterized protein</fullName>
    </submittedName>
</protein>
<proteinExistence type="predicted"/>
<dbReference type="Proteomes" id="UP000636505">
    <property type="component" value="Unassembled WGS sequence"/>
</dbReference>
<keyword evidence="2" id="KW-1185">Reference proteome</keyword>
<dbReference type="RefSeq" id="WP_193911409.1">
    <property type="nucleotide sequence ID" value="NZ_JADEXG010000074.1"/>
</dbReference>
<sequence>MAVRREDEIAADTLPGNGVLIHRQVSETVGLYNATWLPHYHADSELILRAQKDGFKAYVAPNIVLKNDFSAAQKRVCLKTLAGLQWTLFAKKSHLYAPAILYIVLKYAPWGQKLRTLTALLGRMLQIPADGLCWLDQF</sequence>
<evidence type="ECO:0000313" key="1">
    <source>
        <dbReference type="EMBL" id="MBE9079945.1"/>
    </source>
</evidence>
<dbReference type="AlphaFoldDB" id="A0A8J7ABJ0"/>
<reference evidence="1" key="1">
    <citation type="submission" date="2020-10" db="EMBL/GenBank/DDBJ databases">
        <authorList>
            <person name="Castelo-Branco R."/>
            <person name="Eusebio N."/>
            <person name="Adriana R."/>
            <person name="Vieira A."/>
            <person name="Brugerolle De Fraissinette N."/>
            <person name="Rezende De Castro R."/>
            <person name="Schneider M.P."/>
            <person name="Vasconcelos V."/>
            <person name="Leao P.N."/>
        </authorList>
    </citation>
    <scope>NUCLEOTIDE SEQUENCE</scope>
    <source>
        <strain evidence="1">LEGE 07310</strain>
    </source>
</reference>
<comment type="caution">
    <text evidence="1">The sequence shown here is derived from an EMBL/GenBank/DDBJ whole genome shotgun (WGS) entry which is preliminary data.</text>
</comment>
<dbReference type="SUPFAM" id="SSF53448">
    <property type="entry name" value="Nucleotide-diphospho-sugar transferases"/>
    <property type="match status" value="1"/>
</dbReference>
<evidence type="ECO:0000313" key="2">
    <source>
        <dbReference type="Proteomes" id="UP000636505"/>
    </source>
</evidence>
<gene>
    <name evidence="1" type="ORF">IQ241_22085</name>
</gene>
<name>A0A8J7ABJ0_9CYAN</name>
<accession>A0A8J7ABJ0</accession>
<dbReference type="InterPro" id="IPR029044">
    <property type="entry name" value="Nucleotide-diphossugar_trans"/>
</dbReference>
<organism evidence="1 2">
    <name type="scientific">Vasconcelosia minhoensis LEGE 07310</name>
    <dbReference type="NCBI Taxonomy" id="915328"/>
    <lineage>
        <taxon>Bacteria</taxon>
        <taxon>Bacillati</taxon>
        <taxon>Cyanobacteriota</taxon>
        <taxon>Cyanophyceae</taxon>
        <taxon>Nodosilineales</taxon>
        <taxon>Cymatolegaceae</taxon>
        <taxon>Vasconcelosia</taxon>
        <taxon>Vasconcelosia minhoensis</taxon>
    </lineage>
</organism>